<protein>
    <recommendedName>
        <fullName evidence="8">L-ornithine N(alpha)-acyltransferase</fullName>
        <ecNumber evidence="7">2.3.2.30</ecNumber>
    </recommendedName>
</protein>
<keyword evidence="2" id="KW-0444">Lipid biosynthesis</keyword>
<evidence type="ECO:0000256" key="10">
    <source>
        <dbReference type="ARBA" id="ARBA00047785"/>
    </source>
</evidence>
<evidence type="ECO:0000256" key="6">
    <source>
        <dbReference type="ARBA" id="ARBA00038095"/>
    </source>
</evidence>
<evidence type="ECO:0000313" key="13">
    <source>
        <dbReference type="Proteomes" id="UP000199620"/>
    </source>
</evidence>
<dbReference type="Pfam" id="PF13444">
    <property type="entry name" value="Acetyltransf_5"/>
    <property type="match status" value="1"/>
</dbReference>
<sequence length="262" mass="29681">MQSMTPSNESHSSAHLKHTKLTISLASTPQEIREAQRLRHRVFTKTFQLSEPINSGSLNIDEFDAYCDHLIVRDTQTSYVVGTYRVMSPTAAQRMGRYYCEQEFDLSRLNHLRPRMTEAGHACVHPDYRSGSVIMLLWTGLAMYMRRERSDYLVGCASVSLADGGHNAAALYHALTAQNFAPSEYHVTPHNPFPVHERESGHIPQMPPLLKGYLRSGAWVCGEPAWDPDYNAADFFMLLPLSKLDSRYARHYLKTDTPAHPS</sequence>
<keyword evidence="4" id="KW-0443">Lipid metabolism</keyword>
<keyword evidence="3 11" id="KW-0808">Transferase</keyword>
<evidence type="ECO:0000256" key="3">
    <source>
        <dbReference type="ARBA" id="ARBA00022679"/>
    </source>
</evidence>
<dbReference type="EC" id="2.3.2.30" evidence="7"/>
<keyword evidence="5" id="KW-0012">Acyltransferase</keyword>
<evidence type="ECO:0000256" key="7">
    <source>
        <dbReference type="ARBA" id="ARBA00039058"/>
    </source>
</evidence>
<dbReference type="EMBL" id="LT629800">
    <property type="protein sequence ID" value="SDU89964.1"/>
    <property type="molecule type" value="Genomic_DNA"/>
</dbReference>
<reference evidence="11 14" key="2">
    <citation type="submission" date="2019-09" db="EMBL/GenBank/DDBJ databases">
        <title>Draft genome sequence of Pseudomonas brenneri CCUG 51514(T).</title>
        <authorList>
            <person name="Tunovic T."/>
            <person name="Pineiro-Iglesias B."/>
            <person name="Unosson C."/>
            <person name="Inganas E."/>
            <person name="Ohlen M."/>
            <person name="Cardew S."/>
            <person name="Jensie-Markopoulos S."/>
            <person name="Salva-Serra F."/>
            <person name="Jaen-Luchoro D."/>
            <person name="Svensson-Stadler L."/>
            <person name="Chun J."/>
            <person name="Moore E."/>
        </authorList>
    </citation>
    <scope>NUCLEOTIDE SEQUENCE [LARGE SCALE GENOMIC DNA]</scope>
    <source>
        <strain evidence="11 14">CCUG 51514</strain>
    </source>
</reference>
<reference evidence="12 13" key="1">
    <citation type="submission" date="2016-10" db="EMBL/GenBank/DDBJ databases">
        <authorList>
            <person name="Varghese N."/>
            <person name="Submissions S."/>
        </authorList>
    </citation>
    <scope>NUCLEOTIDE SEQUENCE [LARGE SCALE GENOMIC DNA]</scope>
    <source>
        <strain evidence="12 13">BS2771</strain>
    </source>
</reference>
<evidence type="ECO:0000313" key="11">
    <source>
        <dbReference type="EMBL" id="KAA2231649.1"/>
    </source>
</evidence>
<dbReference type="RefSeq" id="WP_090290879.1">
    <property type="nucleotide sequence ID" value="NZ_BMNU01000004.1"/>
</dbReference>
<accession>A0A5B2V086</accession>
<evidence type="ECO:0000256" key="9">
    <source>
        <dbReference type="ARBA" id="ARBA00045724"/>
    </source>
</evidence>
<proteinExistence type="inferred from homology"/>
<evidence type="ECO:0000256" key="4">
    <source>
        <dbReference type="ARBA" id="ARBA00023098"/>
    </source>
</evidence>
<dbReference type="EMBL" id="VUOL01000003">
    <property type="protein sequence ID" value="KAA2231649.1"/>
    <property type="molecule type" value="Genomic_DNA"/>
</dbReference>
<dbReference type="GO" id="GO:0043810">
    <property type="term" value="F:ornithine-acyl [acyl carrier protein] N-acyltransferase activity"/>
    <property type="evidence" value="ECO:0007669"/>
    <property type="project" value="UniProtKB-EC"/>
</dbReference>
<evidence type="ECO:0000256" key="1">
    <source>
        <dbReference type="ARBA" id="ARBA00005189"/>
    </source>
</evidence>
<comment type="pathway">
    <text evidence="1">Lipid metabolism.</text>
</comment>
<name>A0A5B2V086_9PSED</name>
<dbReference type="GO" id="GO:0006629">
    <property type="term" value="P:lipid metabolic process"/>
    <property type="evidence" value="ECO:0007669"/>
    <property type="project" value="UniProtKB-KW"/>
</dbReference>
<dbReference type="Proteomes" id="UP000325296">
    <property type="component" value="Unassembled WGS sequence"/>
</dbReference>
<dbReference type="AlphaFoldDB" id="A0A5B2V086"/>
<evidence type="ECO:0000313" key="12">
    <source>
        <dbReference type="EMBL" id="SDU89964.1"/>
    </source>
</evidence>
<dbReference type="InterPro" id="IPR052351">
    <property type="entry name" value="Ornithine_N-alpha-AT"/>
</dbReference>
<evidence type="ECO:0000256" key="2">
    <source>
        <dbReference type="ARBA" id="ARBA00022516"/>
    </source>
</evidence>
<comment type="catalytic activity">
    <reaction evidence="10">
        <text>a (3R)-hydroxyacyl-[ACP] + L-ornithine = a lyso-ornithine lipid + holo-[ACP] + H(+)</text>
        <dbReference type="Rhea" id="RHEA:20633"/>
        <dbReference type="Rhea" id="RHEA-COMP:9685"/>
        <dbReference type="Rhea" id="RHEA-COMP:9945"/>
        <dbReference type="ChEBI" id="CHEBI:15378"/>
        <dbReference type="ChEBI" id="CHEBI:46911"/>
        <dbReference type="ChEBI" id="CHEBI:64479"/>
        <dbReference type="ChEBI" id="CHEBI:78827"/>
        <dbReference type="ChEBI" id="CHEBI:138482"/>
        <dbReference type="EC" id="2.3.2.30"/>
    </reaction>
    <physiologicalReaction direction="left-to-right" evidence="10">
        <dbReference type="Rhea" id="RHEA:20634"/>
    </physiologicalReaction>
</comment>
<comment type="function">
    <text evidence="9">Catalyzes the first step in the biosynthesis of ornithine lipids, which are phosphorus-free membrane lipids. Catalyzes the 3-hydroxyacyl-acyl carrier protein-dependent acylation of ornithine to form lyso-ornithine lipid (LOL).</text>
</comment>
<keyword evidence="13" id="KW-1185">Reference proteome</keyword>
<comment type="similarity">
    <text evidence="6">Belongs to the acetyltransferase family. OlsB subfamily.</text>
</comment>
<dbReference type="Proteomes" id="UP000199620">
    <property type="component" value="Chromosome I"/>
</dbReference>
<dbReference type="PANTHER" id="PTHR37323">
    <property type="entry name" value="GCN5-RELATED N-ACETYLTRANSFERASE"/>
    <property type="match status" value="1"/>
</dbReference>
<gene>
    <name evidence="11" type="ORF">F1720_06150</name>
    <name evidence="12" type="ORF">SAMN04490181_1228</name>
</gene>
<dbReference type="SUPFAM" id="SSF55729">
    <property type="entry name" value="Acyl-CoA N-acyltransferases (Nat)"/>
    <property type="match status" value="1"/>
</dbReference>
<dbReference type="OrthoDB" id="9787072at2"/>
<evidence type="ECO:0000256" key="8">
    <source>
        <dbReference type="ARBA" id="ARBA00039866"/>
    </source>
</evidence>
<organism evidence="11 14">
    <name type="scientific">Pseudomonas brenneri</name>
    <dbReference type="NCBI Taxonomy" id="129817"/>
    <lineage>
        <taxon>Bacteria</taxon>
        <taxon>Pseudomonadati</taxon>
        <taxon>Pseudomonadota</taxon>
        <taxon>Gammaproteobacteria</taxon>
        <taxon>Pseudomonadales</taxon>
        <taxon>Pseudomonadaceae</taxon>
        <taxon>Pseudomonas</taxon>
    </lineage>
</organism>
<evidence type="ECO:0000313" key="14">
    <source>
        <dbReference type="Proteomes" id="UP000325296"/>
    </source>
</evidence>
<dbReference type="InterPro" id="IPR016181">
    <property type="entry name" value="Acyl_CoA_acyltransferase"/>
</dbReference>
<evidence type="ECO:0000256" key="5">
    <source>
        <dbReference type="ARBA" id="ARBA00023315"/>
    </source>
</evidence>
<dbReference type="PANTHER" id="PTHR37323:SF1">
    <property type="entry name" value="L-ORNITHINE N(ALPHA)-ACYLTRANSFERASE"/>
    <property type="match status" value="1"/>
</dbReference>
<dbReference type="Gene3D" id="3.40.630.30">
    <property type="match status" value="1"/>
</dbReference>